<dbReference type="AlphaFoldDB" id="A0A5N4AZ45"/>
<gene>
    <name evidence="2" type="ORF">PPYR_04782</name>
</gene>
<name>A0A5N4AZ45_PHOPY</name>
<organism evidence="2 3">
    <name type="scientific">Photinus pyralis</name>
    <name type="common">Common eastern firefly</name>
    <name type="synonym">Lampyris pyralis</name>
    <dbReference type="NCBI Taxonomy" id="7054"/>
    <lineage>
        <taxon>Eukaryota</taxon>
        <taxon>Metazoa</taxon>
        <taxon>Ecdysozoa</taxon>
        <taxon>Arthropoda</taxon>
        <taxon>Hexapoda</taxon>
        <taxon>Insecta</taxon>
        <taxon>Pterygota</taxon>
        <taxon>Neoptera</taxon>
        <taxon>Endopterygota</taxon>
        <taxon>Coleoptera</taxon>
        <taxon>Polyphaga</taxon>
        <taxon>Elateriformia</taxon>
        <taxon>Elateroidea</taxon>
        <taxon>Lampyridae</taxon>
        <taxon>Lampyrinae</taxon>
        <taxon>Photinus</taxon>
    </lineage>
</organism>
<sequence>MTRMEPGADWVIFDNVKIFGNYHSYKEALYQESKTANYSSESKVDLGPRKRKPNSKYIDNSLSSPPPLPTDLDSENEATGSQLHTAHDSEYSDGPSEASTVQSTAHEEEATVIEYTAVEDIPILYDVTPPTTTGTDKQKISDFEHALLTEMREIKATLDVMSIRLRHIERRLEVNVQLDRIEPNLFTDLPCKSLQEVTDLEAKLEDDKIFQKLKQ</sequence>
<feature type="region of interest" description="Disordered" evidence="1">
    <location>
        <begin position="33"/>
        <end position="107"/>
    </location>
</feature>
<keyword evidence="3" id="KW-1185">Reference proteome</keyword>
<accession>A0A5N4AZ45</accession>
<evidence type="ECO:0000256" key="1">
    <source>
        <dbReference type="SAM" id="MobiDB-lite"/>
    </source>
</evidence>
<dbReference type="Proteomes" id="UP000327044">
    <property type="component" value="Unassembled WGS sequence"/>
</dbReference>
<reference evidence="2 3" key="1">
    <citation type="journal article" date="2018" name="Elife">
        <title>Firefly genomes illuminate parallel origins of bioluminescence in beetles.</title>
        <authorList>
            <person name="Fallon T.R."/>
            <person name="Lower S.E."/>
            <person name="Chang C.H."/>
            <person name="Bessho-Uehara M."/>
            <person name="Martin G.J."/>
            <person name="Bewick A.J."/>
            <person name="Behringer M."/>
            <person name="Debat H.J."/>
            <person name="Wong I."/>
            <person name="Day J.C."/>
            <person name="Suvorov A."/>
            <person name="Silva C.J."/>
            <person name="Stanger-Hall K.F."/>
            <person name="Hall D.W."/>
            <person name="Schmitz R.J."/>
            <person name="Nelson D.R."/>
            <person name="Lewis S.M."/>
            <person name="Shigenobu S."/>
            <person name="Bybee S.M."/>
            <person name="Larracuente A.M."/>
            <person name="Oba Y."/>
            <person name="Weng J.K."/>
        </authorList>
    </citation>
    <scope>NUCLEOTIDE SEQUENCE [LARGE SCALE GENOMIC DNA]</scope>
    <source>
        <strain evidence="2">1611_PpyrPB1</strain>
        <tissue evidence="2">Whole body</tissue>
    </source>
</reference>
<comment type="caution">
    <text evidence="2">The sequence shown here is derived from an EMBL/GenBank/DDBJ whole genome shotgun (WGS) entry which is preliminary data.</text>
</comment>
<protein>
    <submittedName>
        <fullName evidence="2">Uncharacterized protein</fullName>
    </submittedName>
</protein>
<proteinExistence type="predicted"/>
<evidence type="ECO:0000313" key="3">
    <source>
        <dbReference type="Proteomes" id="UP000327044"/>
    </source>
</evidence>
<dbReference type="InParanoid" id="A0A5N4AZ45"/>
<dbReference type="EMBL" id="VVIM01000002">
    <property type="protein sequence ID" value="KAB0802596.1"/>
    <property type="molecule type" value="Genomic_DNA"/>
</dbReference>
<evidence type="ECO:0000313" key="2">
    <source>
        <dbReference type="EMBL" id="KAB0802596.1"/>
    </source>
</evidence>